<gene>
    <name evidence="10" type="ORF">ACFSCZ_06590</name>
</gene>
<keyword evidence="4" id="KW-0732">Signal</keyword>
<feature type="domain" description="Spore germination GerAC-like C-terminal" evidence="8">
    <location>
        <begin position="220"/>
        <end position="381"/>
    </location>
</feature>
<dbReference type="PROSITE" id="PS51257">
    <property type="entry name" value="PROKAR_LIPOPROTEIN"/>
    <property type="match status" value="1"/>
</dbReference>
<keyword evidence="6" id="KW-0564">Palmitate</keyword>
<evidence type="ECO:0000256" key="2">
    <source>
        <dbReference type="ARBA" id="ARBA00007886"/>
    </source>
</evidence>
<evidence type="ECO:0000256" key="7">
    <source>
        <dbReference type="ARBA" id="ARBA00023288"/>
    </source>
</evidence>
<evidence type="ECO:0000259" key="9">
    <source>
        <dbReference type="Pfam" id="PF25198"/>
    </source>
</evidence>
<evidence type="ECO:0000313" key="10">
    <source>
        <dbReference type="EMBL" id="MFD1706422.1"/>
    </source>
</evidence>
<dbReference type="InterPro" id="IPR046953">
    <property type="entry name" value="Spore_GerAC-like_C"/>
</dbReference>
<dbReference type="RefSeq" id="WP_380773027.1">
    <property type="nucleotide sequence ID" value="NZ_JBHUEO010000013.1"/>
</dbReference>
<keyword evidence="5" id="KW-0472">Membrane</keyword>
<evidence type="ECO:0000256" key="5">
    <source>
        <dbReference type="ARBA" id="ARBA00023136"/>
    </source>
</evidence>
<comment type="caution">
    <text evidence="10">The sequence shown here is derived from an EMBL/GenBank/DDBJ whole genome shotgun (WGS) entry which is preliminary data.</text>
</comment>
<evidence type="ECO:0000256" key="6">
    <source>
        <dbReference type="ARBA" id="ARBA00023139"/>
    </source>
</evidence>
<name>A0ABW4KHB1_9BACI</name>
<evidence type="ECO:0000256" key="1">
    <source>
        <dbReference type="ARBA" id="ARBA00004635"/>
    </source>
</evidence>
<reference evidence="11" key="1">
    <citation type="journal article" date="2019" name="Int. J. Syst. Evol. Microbiol.">
        <title>The Global Catalogue of Microorganisms (GCM) 10K type strain sequencing project: providing services to taxonomists for standard genome sequencing and annotation.</title>
        <authorList>
            <consortium name="The Broad Institute Genomics Platform"/>
            <consortium name="The Broad Institute Genome Sequencing Center for Infectious Disease"/>
            <person name="Wu L."/>
            <person name="Ma J."/>
        </authorList>
    </citation>
    <scope>NUCLEOTIDE SEQUENCE [LARGE SCALE GENOMIC DNA]</scope>
    <source>
        <strain evidence="11">CGMCC 1.12295</strain>
    </source>
</reference>
<sequence length="396" mass="44270">MMKNKSIKKVTFIGFFTGMLLLLSGCWDRIEMNDLAIVTATGIDKTDDGQVELSLEIFIPKSFGGSTLGGSGGGGGASGDTTMVASHKGRNFADALSKLQTELPRKVFWGSCKIFIFGEEAAKEGIQEHLDFLARHRQTREKAFVMVSEGKAKSLLDVKSTLERYSAETLREVSSRDRGTGVTLQDLDEMLVNKYQSAFLPYVTITADEDKITPKHVVLNGTAILKEDRMIGVISESANRGILWLNGKLKDHTVTFQPDGEKGKISIFLVNIDINKKPLIEDGEWKMRLDIQAEGAIYQNSTSMTVNDPKAEKKVKEAFKSKIQSHIQKSLEETQELKADIAGYGKEFHRKHPQEWTRVKENWQEMFPEIKTEFKIDAHIQWPGLIQEPIKGSGAQ</sequence>
<dbReference type="Pfam" id="PF25198">
    <property type="entry name" value="Spore_GerAC_N"/>
    <property type="match status" value="1"/>
</dbReference>
<accession>A0ABW4KHB1</accession>
<dbReference type="NCBIfam" id="TIGR02887">
    <property type="entry name" value="spore_ger_x_C"/>
    <property type="match status" value="1"/>
</dbReference>
<organism evidence="10 11">
    <name type="scientific">Siminovitchia sediminis</name>
    <dbReference type="NCBI Taxonomy" id="1274353"/>
    <lineage>
        <taxon>Bacteria</taxon>
        <taxon>Bacillati</taxon>
        <taxon>Bacillota</taxon>
        <taxon>Bacilli</taxon>
        <taxon>Bacillales</taxon>
        <taxon>Bacillaceae</taxon>
        <taxon>Siminovitchia</taxon>
    </lineage>
</organism>
<dbReference type="PANTHER" id="PTHR35789:SF1">
    <property type="entry name" value="SPORE GERMINATION PROTEIN B3"/>
    <property type="match status" value="1"/>
</dbReference>
<evidence type="ECO:0000259" key="8">
    <source>
        <dbReference type="Pfam" id="PF05504"/>
    </source>
</evidence>
<protein>
    <submittedName>
        <fullName evidence="10">Ger(X)C family spore germination protein</fullName>
    </submittedName>
</protein>
<dbReference type="InterPro" id="IPR008844">
    <property type="entry name" value="Spore_GerAC-like"/>
</dbReference>
<evidence type="ECO:0000256" key="3">
    <source>
        <dbReference type="ARBA" id="ARBA00022544"/>
    </source>
</evidence>
<dbReference type="Gene3D" id="3.30.300.210">
    <property type="entry name" value="Nutrient germinant receptor protein C, domain 3"/>
    <property type="match status" value="1"/>
</dbReference>
<evidence type="ECO:0000313" key="11">
    <source>
        <dbReference type="Proteomes" id="UP001597301"/>
    </source>
</evidence>
<proteinExistence type="inferred from homology"/>
<keyword evidence="7" id="KW-0449">Lipoprotein</keyword>
<feature type="domain" description="Spore germination protein N-terminal" evidence="9">
    <location>
        <begin position="28"/>
        <end position="205"/>
    </location>
</feature>
<dbReference type="Pfam" id="PF05504">
    <property type="entry name" value="Spore_GerAC"/>
    <property type="match status" value="1"/>
</dbReference>
<dbReference type="EMBL" id="JBHUEO010000013">
    <property type="protein sequence ID" value="MFD1706422.1"/>
    <property type="molecule type" value="Genomic_DNA"/>
</dbReference>
<keyword evidence="3" id="KW-0309">Germination</keyword>
<dbReference type="Proteomes" id="UP001597301">
    <property type="component" value="Unassembled WGS sequence"/>
</dbReference>
<comment type="subcellular location">
    <subcellularLocation>
        <location evidence="1">Membrane</location>
        <topology evidence="1">Lipid-anchor</topology>
    </subcellularLocation>
</comment>
<dbReference type="PANTHER" id="PTHR35789">
    <property type="entry name" value="SPORE GERMINATION PROTEIN B3"/>
    <property type="match status" value="1"/>
</dbReference>
<comment type="similarity">
    <text evidence="2">Belongs to the GerABKC lipoprotein family.</text>
</comment>
<keyword evidence="11" id="KW-1185">Reference proteome</keyword>
<dbReference type="InterPro" id="IPR057336">
    <property type="entry name" value="GerAC_N"/>
</dbReference>
<evidence type="ECO:0000256" key="4">
    <source>
        <dbReference type="ARBA" id="ARBA00022729"/>
    </source>
</evidence>
<dbReference type="Gene3D" id="6.20.190.10">
    <property type="entry name" value="Nutrient germinant receptor protein C, domain 1"/>
    <property type="match status" value="1"/>
</dbReference>
<dbReference type="InterPro" id="IPR038501">
    <property type="entry name" value="Spore_GerAC_C_sf"/>
</dbReference>